<organism evidence="1 2">
    <name type="scientific">Mycobacterium tuberculosis</name>
    <dbReference type="NCBI Taxonomy" id="1773"/>
    <lineage>
        <taxon>Bacteria</taxon>
        <taxon>Bacillati</taxon>
        <taxon>Actinomycetota</taxon>
        <taxon>Actinomycetes</taxon>
        <taxon>Mycobacteriales</taxon>
        <taxon>Mycobacteriaceae</taxon>
        <taxon>Mycobacterium</taxon>
        <taxon>Mycobacterium tuberculosis complex</taxon>
    </lineage>
</organism>
<accession>A0A916PHP8</accession>
<dbReference type="AlphaFoldDB" id="A0A916PHP8"/>
<evidence type="ECO:0000313" key="1">
    <source>
        <dbReference type="EMBL" id="CPC00208.1"/>
    </source>
</evidence>
<dbReference type="Proteomes" id="UP000039021">
    <property type="component" value="Unassembled WGS sequence"/>
</dbReference>
<name>A0A916PHP8_MYCTX</name>
<sequence>MIGSRITGCASAAAFLSTCEPAILNAISEESTSW</sequence>
<protein>
    <submittedName>
        <fullName evidence="1">Uncharacterized protein</fullName>
    </submittedName>
</protein>
<gene>
    <name evidence="1" type="ORF">ERS007739_05514</name>
</gene>
<comment type="caution">
    <text evidence="1">The sequence shown here is derived from an EMBL/GenBank/DDBJ whole genome shotgun (WGS) entry which is preliminary data.</text>
</comment>
<reference evidence="2" key="1">
    <citation type="submission" date="2015-03" db="EMBL/GenBank/DDBJ databases">
        <authorList>
            <consortium name="Pathogen Informatics"/>
        </authorList>
    </citation>
    <scope>NUCLEOTIDE SEQUENCE [LARGE SCALE GENOMIC DNA]</scope>
    <source>
        <strain evidence="2">N09902308</strain>
    </source>
</reference>
<proteinExistence type="predicted"/>
<dbReference type="EMBL" id="CSBK01004560">
    <property type="protein sequence ID" value="CPC00208.1"/>
    <property type="molecule type" value="Genomic_DNA"/>
</dbReference>
<evidence type="ECO:0000313" key="2">
    <source>
        <dbReference type="Proteomes" id="UP000039021"/>
    </source>
</evidence>